<evidence type="ECO:0000256" key="1">
    <source>
        <dbReference type="ARBA" id="ARBA00022737"/>
    </source>
</evidence>
<feature type="domain" description="WW" evidence="3">
    <location>
        <begin position="286"/>
        <end position="319"/>
    </location>
</feature>
<dbReference type="SUPFAM" id="SSF81698">
    <property type="entry name" value="FF domain"/>
    <property type="match status" value="3"/>
</dbReference>
<dbReference type="Proteomes" id="UP001497392">
    <property type="component" value="Unassembled WGS sequence"/>
</dbReference>
<reference evidence="5 6" key="1">
    <citation type="submission" date="2024-06" db="EMBL/GenBank/DDBJ databases">
        <authorList>
            <person name="Kraege A."/>
            <person name="Thomma B."/>
        </authorList>
    </citation>
    <scope>NUCLEOTIDE SEQUENCE [LARGE SCALE GENOMIC DNA]</scope>
</reference>
<protein>
    <submittedName>
        <fullName evidence="5">G6817 protein</fullName>
    </submittedName>
</protein>
<dbReference type="Pfam" id="PF01846">
    <property type="entry name" value="FF"/>
    <property type="match status" value="2"/>
</dbReference>
<dbReference type="InterPro" id="IPR002713">
    <property type="entry name" value="FF_domain"/>
</dbReference>
<dbReference type="EMBL" id="CAXHTA020000010">
    <property type="protein sequence ID" value="CAL5224177.1"/>
    <property type="molecule type" value="Genomic_DNA"/>
</dbReference>
<evidence type="ECO:0000313" key="5">
    <source>
        <dbReference type="EMBL" id="CAL5224177.1"/>
    </source>
</evidence>
<dbReference type="PANTHER" id="PTHR15377:SF3">
    <property type="entry name" value="WW DOMAIN-CONTAINING PROTEIN"/>
    <property type="match status" value="1"/>
</dbReference>
<feature type="region of interest" description="Disordered" evidence="2">
    <location>
        <begin position="653"/>
        <end position="685"/>
    </location>
</feature>
<evidence type="ECO:0000256" key="2">
    <source>
        <dbReference type="SAM" id="MobiDB-lite"/>
    </source>
</evidence>
<feature type="region of interest" description="Disordered" evidence="2">
    <location>
        <begin position="28"/>
        <end position="147"/>
    </location>
</feature>
<feature type="compositionally biased region" description="Basic and acidic residues" evidence="2">
    <location>
        <begin position="653"/>
        <end position="680"/>
    </location>
</feature>
<feature type="domain" description="FF" evidence="4">
    <location>
        <begin position="440"/>
        <end position="494"/>
    </location>
</feature>
<evidence type="ECO:0000313" key="6">
    <source>
        <dbReference type="Proteomes" id="UP001497392"/>
    </source>
</evidence>
<organism evidence="5 6">
    <name type="scientific">Coccomyxa viridis</name>
    <dbReference type="NCBI Taxonomy" id="1274662"/>
    <lineage>
        <taxon>Eukaryota</taxon>
        <taxon>Viridiplantae</taxon>
        <taxon>Chlorophyta</taxon>
        <taxon>core chlorophytes</taxon>
        <taxon>Trebouxiophyceae</taxon>
        <taxon>Trebouxiophyceae incertae sedis</taxon>
        <taxon>Coccomyxaceae</taxon>
        <taxon>Coccomyxa</taxon>
    </lineage>
</organism>
<keyword evidence="1" id="KW-0677">Repeat</keyword>
<feature type="compositionally biased region" description="Low complexity" evidence="2">
    <location>
        <begin position="230"/>
        <end position="252"/>
    </location>
</feature>
<dbReference type="CDD" id="cd00201">
    <property type="entry name" value="WW"/>
    <property type="match status" value="2"/>
</dbReference>
<dbReference type="InterPro" id="IPR036020">
    <property type="entry name" value="WW_dom_sf"/>
</dbReference>
<dbReference type="InterPro" id="IPR001202">
    <property type="entry name" value="WW_dom"/>
</dbReference>
<sequence length="872" mass="95024">MDDTQLAEYYDKTKAKGAGAHYAKAGLGFATPGMAPQGRGLRPPSMDGNGQSSVAVSRPPLYADGTGTAAGASPSGPPQSLNTQGNPGQQPPVQIPPGPHPPFGARLPQGMQPPPGMPQHGHRPPFPPGMPQHFPGGPPPRMPGMPPMHMGPPPGYMPYGMPHQYGMHPMGMRPPPGMPPHGMPGPPGGFPGRPGGPPNSPAAQRPPGLRGSQPQQLPGPPRPVQHVGLPAAAAAPSSQPAAAPAEPASAAPWHVPLGPASADPAASVRAAIAAESKAEEEKAQKAKEASAWIAHKAADGQVYYYNTLTNESSWEKPKDYAGDVSKASAQLTPVSTQPVKGTDWSEVVCADGRKYYFNGSTQETSWTAPPEVKAVLGKKAQLPGSTTGISSAAAAHLARAQDIQTAAGNDHDASFSLEDIQPAKSRAAPPKKAPSIQKSIQELTQEFKDLLSEKGVTPFSRWEKELPKLITDPRYTAVGSLKERRLIFDDFCKTSADEHKRSKADRARKSREDFQVLLEEAAKAGTAEKDDEGKSFPSITAETTIGDLAEHWGSDPRWQACDEKLRAELLEAVAAPLRLAKAKAEKESETKKKAQETSYRELLKENKVAAGARWSKTKDSLAGDKRYKALARDQRERIFRQYVAEQEEAERAAAKERKERGEREREAHKKLARDTEEAEGRRRKAAAADAAANYRTLLSEWVKDPEASWADWRVRLAKDPQGRFNHEALDRRQAEAIFREHLGSLQKRIVDGYVALLEEVIRPLLPSQKPEGDEPDGPSALRRFPEAEKLLQEDPRFAKTPPQDREKFWRHFVEDIRLERDDPAAASRRGRVSLAGRTNKGRVQLKDDAGAVTDKAYEREYLAHDRKRIRRD</sequence>
<dbReference type="Gene3D" id="1.10.10.440">
    <property type="entry name" value="FF domain"/>
    <property type="match status" value="4"/>
</dbReference>
<dbReference type="PROSITE" id="PS51676">
    <property type="entry name" value="FF"/>
    <property type="match status" value="2"/>
</dbReference>
<evidence type="ECO:0000259" key="3">
    <source>
        <dbReference type="PROSITE" id="PS50020"/>
    </source>
</evidence>
<dbReference type="PANTHER" id="PTHR15377">
    <property type="entry name" value="TRANSCRIPTION ELONGATION REGULATOR 1"/>
    <property type="match status" value="1"/>
</dbReference>
<dbReference type="SMART" id="SM00456">
    <property type="entry name" value="WW"/>
    <property type="match status" value="2"/>
</dbReference>
<accession>A0ABP1G2Z0</accession>
<gene>
    <name evidence="5" type="primary">g6817</name>
    <name evidence="5" type="ORF">VP750_LOCUS5836</name>
</gene>
<proteinExistence type="predicted"/>
<dbReference type="Pfam" id="PF00397">
    <property type="entry name" value="WW"/>
    <property type="match status" value="2"/>
</dbReference>
<feature type="compositionally biased region" description="Pro residues" evidence="2">
    <location>
        <begin position="172"/>
        <end position="200"/>
    </location>
</feature>
<dbReference type="InterPro" id="IPR045148">
    <property type="entry name" value="TCRG1-like"/>
</dbReference>
<dbReference type="SUPFAM" id="SSF51045">
    <property type="entry name" value="WW domain"/>
    <property type="match status" value="2"/>
</dbReference>
<feature type="domain" description="FF" evidence="4">
    <location>
        <begin position="592"/>
        <end position="645"/>
    </location>
</feature>
<dbReference type="PROSITE" id="PS01159">
    <property type="entry name" value="WW_DOMAIN_1"/>
    <property type="match status" value="1"/>
</dbReference>
<feature type="region of interest" description="Disordered" evidence="2">
    <location>
        <begin position="170"/>
        <end position="262"/>
    </location>
</feature>
<dbReference type="Gene3D" id="2.20.70.10">
    <property type="match status" value="2"/>
</dbReference>
<feature type="compositionally biased region" description="Low complexity" evidence="2">
    <location>
        <begin position="65"/>
        <end position="74"/>
    </location>
</feature>
<comment type="caution">
    <text evidence="5">The sequence shown here is derived from an EMBL/GenBank/DDBJ whole genome shotgun (WGS) entry which is preliminary data.</text>
</comment>
<dbReference type="SMART" id="SM00441">
    <property type="entry name" value="FF"/>
    <property type="match status" value="3"/>
</dbReference>
<keyword evidence="6" id="KW-1185">Reference proteome</keyword>
<dbReference type="PROSITE" id="PS50020">
    <property type="entry name" value="WW_DOMAIN_2"/>
    <property type="match status" value="2"/>
</dbReference>
<name>A0ABP1G2Z0_9CHLO</name>
<feature type="compositionally biased region" description="Basic and acidic residues" evidence="2">
    <location>
        <begin position="783"/>
        <end position="803"/>
    </location>
</feature>
<feature type="compositionally biased region" description="Pro residues" evidence="2">
    <location>
        <begin position="89"/>
        <end position="102"/>
    </location>
</feature>
<evidence type="ECO:0000259" key="4">
    <source>
        <dbReference type="PROSITE" id="PS51676"/>
    </source>
</evidence>
<feature type="compositionally biased region" description="Pro residues" evidence="2">
    <location>
        <begin position="124"/>
        <end position="147"/>
    </location>
</feature>
<feature type="region of interest" description="Disordered" evidence="2">
    <location>
        <begin position="766"/>
        <end position="803"/>
    </location>
</feature>
<dbReference type="InterPro" id="IPR036517">
    <property type="entry name" value="FF_domain_sf"/>
</dbReference>
<feature type="domain" description="WW" evidence="3">
    <location>
        <begin position="344"/>
        <end position="371"/>
    </location>
</feature>